<evidence type="ECO:0000259" key="2">
    <source>
        <dbReference type="Pfam" id="PF05970"/>
    </source>
</evidence>
<evidence type="ECO:0000256" key="1">
    <source>
        <dbReference type="SAM" id="Phobius"/>
    </source>
</evidence>
<dbReference type="InterPro" id="IPR027417">
    <property type="entry name" value="P-loop_NTPase"/>
</dbReference>
<dbReference type="RefSeq" id="WP_064834602.1">
    <property type="nucleotide sequence ID" value="NZ_CP137212.1"/>
</dbReference>
<organism evidence="3 4">
    <name type="scientific">Corynebacterium pseudodiphtheriticum</name>
    <dbReference type="NCBI Taxonomy" id="37637"/>
    <lineage>
        <taxon>Bacteria</taxon>
        <taxon>Bacillati</taxon>
        <taxon>Actinomycetota</taxon>
        <taxon>Actinomycetes</taxon>
        <taxon>Mycobacteriales</taxon>
        <taxon>Corynebacteriaceae</taxon>
        <taxon>Corynebacterium</taxon>
    </lineage>
</organism>
<accession>A0AAP4BPQ6</accession>
<dbReference type="Proteomes" id="UP001224412">
    <property type="component" value="Unassembled WGS sequence"/>
</dbReference>
<dbReference type="CDD" id="cd18809">
    <property type="entry name" value="SF1_C_RecD"/>
    <property type="match status" value="1"/>
</dbReference>
<dbReference type="GO" id="GO:0003678">
    <property type="term" value="F:DNA helicase activity"/>
    <property type="evidence" value="ECO:0007669"/>
    <property type="project" value="InterPro"/>
</dbReference>
<feature type="transmembrane region" description="Helical" evidence="1">
    <location>
        <begin position="1070"/>
        <end position="1089"/>
    </location>
</feature>
<evidence type="ECO:0000313" key="3">
    <source>
        <dbReference type="EMBL" id="MDK4306802.1"/>
    </source>
</evidence>
<name>A0AAP4BPQ6_9CORY</name>
<protein>
    <submittedName>
        <fullName evidence="3">AAA family ATPase</fullName>
    </submittedName>
</protein>
<dbReference type="AlphaFoldDB" id="A0AAP4BPQ6"/>
<dbReference type="GO" id="GO:0006281">
    <property type="term" value="P:DNA repair"/>
    <property type="evidence" value="ECO:0007669"/>
    <property type="project" value="InterPro"/>
</dbReference>
<keyword evidence="1" id="KW-1133">Transmembrane helix</keyword>
<dbReference type="InterPro" id="IPR010285">
    <property type="entry name" value="DNA_helicase_pif1-like_DEAD"/>
</dbReference>
<dbReference type="FunFam" id="3.40.50.300:FF:001498">
    <property type="entry name" value="ATP-dependent DNA helicase"/>
    <property type="match status" value="1"/>
</dbReference>
<dbReference type="PANTHER" id="PTHR47642">
    <property type="entry name" value="ATP-DEPENDENT DNA HELICASE"/>
    <property type="match status" value="1"/>
</dbReference>
<keyword evidence="1" id="KW-0812">Transmembrane</keyword>
<reference evidence="3" key="1">
    <citation type="submission" date="2023-05" db="EMBL/GenBank/DDBJ databases">
        <title>Metabolic capabilities are highly conserved among human nasal-associated Corynebacterium species in pangenomic analyses.</title>
        <authorList>
            <person name="Tran T.H."/>
            <person name="Roberts A.Q."/>
            <person name="Escapa I.F."/>
            <person name="Gao W."/>
            <person name="Conlan S."/>
            <person name="Kong H."/>
            <person name="Segre J.A."/>
            <person name="Kelly M.S."/>
            <person name="Lemon K.P."/>
        </authorList>
    </citation>
    <scope>NUCLEOTIDE SEQUENCE</scope>
    <source>
        <strain evidence="3">KPL2773</strain>
    </source>
</reference>
<dbReference type="Gene3D" id="2.30.30.940">
    <property type="match status" value="1"/>
</dbReference>
<dbReference type="Gene3D" id="3.40.50.300">
    <property type="entry name" value="P-loop containing nucleotide triphosphate hydrolases"/>
    <property type="match status" value="1"/>
</dbReference>
<dbReference type="Pfam" id="PF05970">
    <property type="entry name" value="PIF1"/>
    <property type="match status" value="1"/>
</dbReference>
<gene>
    <name evidence="3" type="ORF">QPX42_04445</name>
</gene>
<dbReference type="EMBL" id="JASNVH010000006">
    <property type="protein sequence ID" value="MDK4306802.1"/>
    <property type="molecule type" value="Genomic_DNA"/>
</dbReference>
<dbReference type="InterPro" id="IPR051055">
    <property type="entry name" value="PIF1_helicase"/>
</dbReference>
<dbReference type="PANTHER" id="PTHR47642:SF7">
    <property type="entry name" value="ATP-DEPENDENT DNA HELICASE PIF1"/>
    <property type="match status" value="1"/>
</dbReference>
<dbReference type="SUPFAM" id="SSF52540">
    <property type="entry name" value="P-loop containing nucleoside triphosphate hydrolases"/>
    <property type="match status" value="2"/>
</dbReference>
<keyword evidence="1" id="KW-0472">Membrane</keyword>
<feature type="domain" description="DNA helicase Pif1-like DEAD-box helicase" evidence="2">
    <location>
        <begin position="12"/>
        <end position="207"/>
    </location>
</feature>
<dbReference type="InterPro" id="IPR036420">
    <property type="entry name" value="BRCT_dom_sf"/>
</dbReference>
<dbReference type="Gene3D" id="3.40.50.10190">
    <property type="entry name" value="BRCT domain"/>
    <property type="match status" value="1"/>
</dbReference>
<evidence type="ECO:0000313" key="4">
    <source>
        <dbReference type="Proteomes" id="UP001224412"/>
    </source>
</evidence>
<dbReference type="GO" id="GO:0000723">
    <property type="term" value="P:telomere maintenance"/>
    <property type="evidence" value="ECO:0007669"/>
    <property type="project" value="InterPro"/>
</dbReference>
<proteinExistence type="predicted"/>
<comment type="caution">
    <text evidence="3">The sequence shown here is derived from an EMBL/GenBank/DDBJ whole genome shotgun (WGS) entry which is preliminary data.</text>
</comment>
<sequence length="1092" mass="119209">MPITITAEFKDALDIIEQGRNVLITGKAGTGKSTLLRHFLDSHSDKEILVTAPTGVAALNIDGFTIHKSFGFRPGMYPDALAPGGEWSASSRVSKVLKAIDVLVVDEISMVRADIFDMMDIALRKIRGRDVSFGGVQLVLVGDLLQLPPVVTSKEADLFNSVWDTPYFFSAKSYAELQLKEINLTTIWRQADSTFVDILNEVREGVVGSEALEILNQRVDPDFVAPDGWVTLTSRKATVAAINQTRLSQLPGRRYVSYAEKNGYADVHSFSGSEELHYAVGARVMTVVNDAHGRYVNGSFGEIVGATDKEIMVRIDDTGQLVKIVRYTWEIKQPAVEGGRLVSVRVGAVTQFPIILAWAITIHKSQGKTIPRLFINLKGGTATDGQFYVALSRAVDLENLRFSAPVEPRHIRANNALVRKVRREVSAGINASRVVFLSFNGVNFGLSQHVARIHAIIYQDGRRVADFGSWINPMADLGDFGRQHNIPARGLAMVPTLGDFWPLLLRQAQGGIVIGDRLAMLEGAVRHQEPGMDVALGIGYETGDFQFEAQGETVVERCESMARAYEQGKLVPERGQLVPNANKDAEGAVYRPQWAPNFPMILDNSQATDSDIAWAAMSGGGAQPQDFAEVAECAELLSAWALSRGAWTTTLEHEIKQRVARIDSRPVSLPPVEDEVVDLSQLLRPGTRVAFTGVTSLLGGSANDERSAEICAEKGLEYKKNMSKTRCDVVVAADIASMSRKAQAAREFGKPIIAQEDFEDWYYNNDHAQETQTPNYVAVSAPAPEPKAPVVEKFVADSQHYPYGQQPETEKSALQVVRADEALVEGTRVAFRGSTVVNGELYPHGDSLQRLCAMLGLDYKQAVTKTRCDVLVSDDITAEDGKTGLARRYGKPVVTAADFAQWAELQLDVSFADEAFATEEAEVDELAELAQPLEQQASDERRVLNDEGQRICSADRITRATHRNEEATPQPRSMQAARENLDPEIDDEIGEQLLAQARALRYGPINDGRGTDAAPVQYQASYSAEPVKQAQPRKAPRRLKQSALTLGGITAVTIVAAIAEAPAAVGGVLMLGWMAALVCVVVFGILALVTKK</sequence>